<feature type="compositionally biased region" description="Low complexity" evidence="1">
    <location>
        <begin position="176"/>
        <end position="192"/>
    </location>
</feature>
<organism evidence="2 3">
    <name type="scientific">Sphingomonas kyungheensis</name>
    <dbReference type="NCBI Taxonomy" id="1069987"/>
    <lineage>
        <taxon>Bacteria</taxon>
        <taxon>Pseudomonadati</taxon>
        <taxon>Pseudomonadota</taxon>
        <taxon>Alphaproteobacteria</taxon>
        <taxon>Sphingomonadales</taxon>
        <taxon>Sphingomonadaceae</taxon>
        <taxon>Sphingomonas</taxon>
    </lineage>
</organism>
<dbReference type="RefSeq" id="WP_336545479.1">
    <property type="nucleotide sequence ID" value="NZ_JBBBDM010000005.1"/>
</dbReference>
<protein>
    <submittedName>
        <fullName evidence="2">Uncharacterized protein</fullName>
    </submittedName>
</protein>
<gene>
    <name evidence="2" type="ORF">V8201_12320</name>
</gene>
<name>A0ABU8H497_9SPHN</name>
<dbReference type="Proteomes" id="UP001367771">
    <property type="component" value="Unassembled WGS sequence"/>
</dbReference>
<dbReference type="EMBL" id="JBBBDM010000005">
    <property type="protein sequence ID" value="MEI5687866.1"/>
    <property type="molecule type" value="Genomic_DNA"/>
</dbReference>
<proteinExistence type="predicted"/>
<feature type="region of interest" description="Disordered" evidence="1">
    <location>
        <begin position="168"/>
        <end position="202"/>
    </location>
</feature>
<keyword evidence="3" id="KW-1185">Reference proteome</keyword>
<accession>A0ABU8H497</accession>
<comment type="caution">
    <text evidence="2">The sequence shown here is derived from an EMBL/GenBank/DDBJ whole genome shotgun (WGS) entry which is preliminary data.</text>
</comment>
<sequence length="271" mass="27058">MKPVRIASVIPPADRSARGDIAPQAAQDDPAFGTRQARADACTAIRTLAAVAAAQHDHHAEQAQAAAKIAQLKARLNMLKLLYASDSGKLAAAAVQIARELARAVDDYVRAGGSGLSLGGSLATDPAAPFEAEPADTAAAALAPATAAAAAPAAQAAAGAAAAAARHDATGDTGKGDTAAATGTGQTPAHTALPGLGGPNDPATVVADVHQLVRMLRDILRDAERRQHAPDREQATSDLDQADAEIARVPTGYAATLARIPAAAPTVVIAG</sequence>
<evidence type="ECO:0000313" key="3">
    <source>
        <dbReference type="Proteomes" id="UP001367771"/>
    </source>
</evidence>
<evidence type="ECO:0000313" key="2">
    <source>
        <dbReference type="EMBL" id="MEI5687866.1"/>
    </source>
</evidence>
<evidence type="ECO:0000256" key="1">
    <source>
        <dbReference type="SAM" id="MobiDB-lite"/>
    </source>
</evidence>
<reference evidence="2 3" key="1">
    <citation type="journal article" date="2013" name="Int. J. Syst. Evol. Microbiol.">
        <title>Sphingomonas kyungheensis sp. nov., a bacterium with ginsenoside-converting activity isolated from soil of a ginseng field.</title>
        <authorList>
            <person name="Son H.M."/>
            <person name="Yang J.E."/>
            <person name="Park Y."/>
            <person name="Han C.K."/>
            <person name="Kim S.G."/>
            <person name="Kook M."/>
            <person name="Yi T.H."/>
        </authorList>
    </citation>
    <scope>NUCLEOTIDE SEQUENCE [LARGE SCALE GENOMIC DNA]</scope>
    <source>
        <strain evidence="2 3">LMG 26582</strain>
    </source>
</reference>